<sequence>MTTITTANTLPASTSTAPSTSKPTTILPPTISASVPSTTGTTAQFTSKTTAMPPCGATYPTTKASTAGYTYPTKKPTGYRYPTTGKPTYGPYGERYRKTTPRYYRRPSYFSPGCEYPDRRRHCPKLIAEIEEIGIDLCTGKGARSQANQEELKEVRQLCWGTCRCRQALTEKLRYKVQHPNRVPANGQINDPVGIKY</sequence>
<reference evidence="3" key="1">
    <citation type="submission" date="2017-01" db="EMBL/GenBank/DDBJ databases">
        <title>Comparative genomics of anhydrobiosis in the tardigrade Hypsibius dujardini.</title>
        <authorList>
            <person name="Yoshida Y."/>
            <person name="Koutsovoulos G."/>
            <person name="Laetsch D."/>
            <person name="Stevens L."/>
            <person name="Kumar S."/>
            <person name="Horikawa D."/>
            <person name="Ishino K."/>
            <person name="Komine S."/>
            <person name="Tomita M."/>
            <person name="Blaxter M."/>
            <person name="Arakawa K."/>
        </authorList>
    </citation>
    <scope>NUCLEOTIDE SEQUENCE [LARGE SCALE GENOMIC DNA]</scope>
    <source>
        <strain evidence="3">Z151</strain>
    </source>
</reference>
<comment type="caution">
    <text evidence="2">The sequence shown here is derived from an EMBL/GenBank/DDBJ whole genome shotgun (WGS) entry which is preliminary data.</text>
</comment>
<name>A0A1W0WX85_HYPEX</name>
<evidence type="ECO:0000313" key="3">
    <source>
        <dbReference type="Proteomes" id="UP000192578"/>
    </source>
</evidence>
<evidence type="ECO:0000313" key="2">
    <source>
        <dbReference type="EMBL" id="OQV19824.1"/>
    </source>
</evidence>
<feature type="compositionally biased region" description="Low complexity" evidence="1">
    <location>
        <begin position="1"/>
        <end position="25"/>
    </location>
</feature>
<feature type="compositionally biased region" description="Polar residues" evidence="1">
    <location>
        <begin position="31"/>
        <end position="50"/>
    </location>
</feature>
<keyword evidence="3" id="KW-1185">Reference proteome</keyword>
<dbReference type="EMBL" id="MTYJ01000035">
    <property type="protein sequence ID" value="OQV19824.1"/>
    <property type="molecule type" value="Genomic_DNA"/>
</dbReference>
<proteinExistence type="predicted"/>
<feature type="region of interest" description="Disordered" evidence="1">
    <location>
        <begin position="1"/>
        <end position="54"/>
    </location>
</feature>
<dbReference type="AlphaFoldDB" id="A0A1W0WX85"/>
<organism evidence="2 3">
    <name type="scientific">Hypsibius exemplaris</name>
    <name type="common">Freshwater tardigrade</name>
    <dbReference type="NCBI Taxonomy" id="2072580"/>
    <lineage>
        <taxon>Eukaryota</taxon>
        <taxon>Metazoa</taxon>
        <taxon>Ecdysozoa</taxon>
        <taxon>Tardigrada</taxon>
        <taxon>Eutardigrada</taxon>
        <taxon>Parachela</taxon>
        <taxon>Hypsibioidea</taxon>
        <taxon>Hypsibiidae</taxon>
        <taxon>Hypsibius</taxon>
    </lineage>
</organism>
<gene>
    <name evidence="2" type="ORF">BV898_06095</name>
</gene>
<protein>
    <submittedName>
        <fullName evidence="2">Uncharacterized protein</fullName>
    </submittedName>
</protein>
<dbReference type="Proteomes" id="UP000192578">
    <property type="component" value="Unassembled WGS sequence"/>
</dbReference>
<evidence type="ECO:0000256" key="1">
    <source>
        <dbReference type="SAM" id="MobiDB-lite"/>
    </source>
</evidence>
<accession>A0A1W0WX85</accession>